<comment type="subcellular location">
    <subcellularLocation>
        <location evidence="9">Cytoplasm</location>
    </subcellularLocation>
</comment>
<dbReference type="PANTHER" id="PTHR31689:SF0">
    <property type="entry name" value="DIAMINOPIMELATE EPIMERASE"/>
    <property type="match status" value="1"/>
</dbReference>
<feature type="active site" description="Proton donor" evidence="9">
    <location>
        <position position="75"/>
    </location>
</feature>
<dbReference type="NCBIfam" id="TIGR00652">
    <property type="entry name" value="DapF"/>
    <property type="match status" value="1"/>
</dbReference>
<dbReference type="Gene3D" id="3.10.310.10">
    <property type="entry name" value="Diaminopimelate Epimerase, Chain A, domain 1"/>
    <property type="match status" value="2"/>
</dbReference>
<feature type="binding site" evidence="9">
    <location>
        <begin position="220"/>
        <end position="221"/>
    </location>
    <ligand>
        <name>substrate</name>
    </ligand>
</feature>
<comment type="catalytic activity">
    <reaction evidence="8 9">
        <text>(2S,6S)-2,6-diaminopimelate = meso-2,6-diaminopimelate</text>
        <dbReference type="Rhea" id="RHEA:15393"/>
        <dbReference type="ChEBI" id="CHEBI:57609"/>
        <dbReference type="ChEBI" id="CHEBI:57791"/>
        <dbReference type="EC" id="5.1.1.7"/>
    </reaction>
</comment>
<feature type="binding site" evidence="9">
    <location>
        <position position="192"/>
    </location>
    <ligand>
        <name>substrate</name>
    </ligand>
</feature>
<dbReference type="GO" id="GO:0008837">
    <property type="term" value="F:diaminopimelate epimerase activity"/>
    <property type="evidence" value="ECO:0007669"/>
    <property type="project" value="UniProtKB-UniRule"/>
</dbReference>
<dbReference type="GO" id="GO:0005829">
    <property type="term" value="C:cytosol"/>
    <property type="evidence" value="ECO:0007669"/>
    <property type="project" value="TreeGrafter"/>
</dbReference>
<dbReference type="STRING" id="48727.SAMN05192555_11360"/>
<dbReference type="OrthoDB" id="9805408at2"/>
<evidence type="ECO:0000313" key="11">
    <source>
        <dbReference type="EMBL" id="SDM44513.1"/>
    </source>
</evidence>
<gene>
    <name evidence="9" type="primary">dapF</name>
    <name evidence="11" type="ORF">SAMN05192555_11360</name>
</gene>
<evidence type="ECO:0000256" key="9">
    <source>
        <dbReference type="HAMAP-Rule" id="MF_00197"/>
    </source>
</evidence>
<dbReference type="RefSeq" id="WP_089659534.1">
    <property type="nucleotide sequence ID" value="NZ_FNGH01000013.1"/>
</dbReference>
<keyword evidence="4 9" id="KW-0963">Cytoplasm</keyword>
<evidence type="ECO:0000256" key="6">
    <source>
        <dbReference type="ARBA" id="ARBA00023154"/>
    </source>
</evidence>
<evidence type="ECO:0000256" key="8">
    <source>
        <dbReference type="ARBA" id="ARBA00051712"/>
    </source>
</evidence>
<dbReference type="HAMAP" id="MF_00197">
    <property type="entry name" value="DAP_epimerase"/>
    <property type="match status" value="1"/>
</dbReference>
<dbReference type="GO" id="GO:0009089">
    <property type="term" value="P:lysine biosynthetic process via diaminopimelate"/>
    <property type="evidence" value="ECO:0007669"/>
    <property type="project" value="UniProtKB-UniRule"/>
</dbReference>
<comment type="similarity">
    <text evidence="2 9">Belongs to the diaminopimelate epimerase family.</text>
</comment>
<comment type="pathway">
    <text evidence="1 9">Amino-acid biosynthesis; L-lysine biosynthesis via DAP pathway; DL-2,6-diaminopimelate from LL-2,6-diaminopimelate: step 1/1.</text>
</comment>
<keyword evidence="5 9" id="KW-0028">Amino-acid biosynthesis</keyword>
<comment type="subunit">
    <text evidence="9">Homodimer.</text>
</comment>
<proteinExistence type="inferred from homology"/>
<name>A0A1G9T9T4_9GAMM</name>
<dbReference type="InterPro" id="IPR018510">
    <property type="entry name" value="DAP_epimerase_AS"/>
</dbReference>
<feature type="binding site" evidence="9">
    <location>
        <begin position="76"/>
        <end position="77"/>
    </location>
    <ligand>
        <name>substrate</name>
    </ligand>
</feature>
<reference evidence="12" key="1">
    <citation type="submission" date="2016-10" db="EMBL/GenBank/DDBJ databases">
        <authorList>
            <person name="Varghese N."/>
            <person name="Submissions S."/>
        </authorList>
    </citation>
    <scope>NUCLEOTIDE SEQUENCE [LARGE SCALE GENOMIC DNA]</scope>
    <source>
        <strain evidence="12">AAP</strain>
    </source>
</reference>
<accession>A0A1G9T9T4</accession>
<evidence type="ECO:0000256" key="7">
    <source>
        <dbReference type="ARBA" id="ARBA00023235"/>
    </source>
</evidence>
<evidence type="ECO:0000256" key="10">
    <source>
        <dbReference type="PROSITE-ProRule" id="PRU10125"/>
    </source>
</evidence>
<dbReference type="FunFam" id="3.10.310.10:FF:000001">
    <property type="entry name" value="Diaminopimelate epimerase"/>
    <property type="match status" value="1"/>
</dbReference>
<feature type="active site" description="Proton acceptor" evidence="9">
    <location>
        <position position="219"/>
    </location>
</feature>
<organism evidence="11 12">
    <name type="scientific">Franzmannia pantelleriensis</name>
    <dbReference type="NCBI Taxonomy" id="48727"/>
    <lineage>
        <taxon>Bacteria</taxon>
        <taxon>Pseudomonadati</taxon>
        <taxon>Pseudomonadota</taxon>
        <taxon>Gammaproteobacteria</taxon>
        <taxon>Oceanospirillales</taxon>
        <taxon>Halomonadaceae</taxon>
        <taxon>Franzmannia</taxon>
    </lineage>
</organism>
<dbReference type="Proteomes" id="UP000199107">
    <property type="component" value="Unassembled WGS sequence"/>
</dbReference>
<dbReference type="EMBL" id="FNGH01000013">
    <property type="protein sequence ID" value="SDM44513.1"/>
    <property type="molecule type" value="Genomic_DNA"/>
</dbReference>
<comment type="function">
    <text evidence="9">Catalyzes the stereoinversion of LL-2,6-diaminopimelate (L,L-DAP) to meso-diaminopimelate (meso-DAP), a precursor of L-lysine and an essential component of the bacterial peptidoglycan.</text>
</comment>
<feature type="site" description="Important for dimerization" evidence="9">
    <location>
        <position position="270"/>
    </location>
</feature>
<feature type="site" description="Could be important to modulate the pK values of the two catalytic cysteine residues" evidence="9">
    <location>
        <position position="210"/>
    </location>
</feature>
<feature type="binding site" evidence="9">
    <location>
        <position position="66"/>
    </location>
    <ligand>
        <name>substrate</name>
    </ligand>
</feature>
<evidence type="ECO:0000256" key="3">
    <source>
        <dbReference type="ARBA" id="ARBA00013080"/>
    </source>
</evidence>
<evidence type="ECO:0000256" key="4">
    <source>
        <dbReference type="ARBA" id="ARBA00022490"/>
    </source>
</evidence>
<dbReference type="AlphaFoldDB" id="A0A1G9T9T4"/>
<dbReference type="FunFam" id="3.10.310.10:FF:000004">
    <property type="entry name" value="Diaminopimelate epimerase"/>
    <property type="match status" value="1"/>
</dbReference>
<protein>
    <recommendedName>
        <fullName evidence="3 9">Diaminopimelate epimerase</fullName>
        <shortName evidence="9">DAP epimerase</shortName>
        <ecNumber evidence="3 9">5.1.1.7</ecNumber>
    </recommendedName>
    <alternativeName>
        <fullName evidence="9">PLP-independent amino acid racemase</fullName>
    </alternativeName>
</protein>
<keyword evidence="12" id="KW-1185">Reference proteome</keyword>
<evidence type="ECO:0000256" key="5">
    <source>
        <dbReference type="ARBA" id="ARBA00022605"/>
    </source>
</evidence>
<feature type="binding site" evidence="9">
    <location>
        <begin position="210"/>
        <end position="211"/>
    </location>
    <ligand>
        <name>substrate</name>
    </ligand>
</feature>
<dbReference type="InterPro" id="IPR001653">
    <property type="entry name" value="DAP_epimerase_DapF"/>
</dbReference>
<dbReference type="EC" id="5.1.1.7" evidence="3 9"/>
<dbReference type="Pfam" id="PF01678">
    <property type="entry name" value="DAP_epimerase"/>
    <property type="match status" value="2"/>
</dbReference>
<feature type="binding site" evidence="9">
    <location>
        <position position="46"/>
    </location>
    <ligand>
        <name>substrate</name>
    </ligand>
</feature>
<dbReference type="UniPathway" id="UPA00034">
    <property type="reaction ID" value="UER00025"/>
</dbReference>
<feature type="active site" evidence="10">
    <location>
        <position position="75"/>
    </location>
</feature>
<keyword evidence="7 9" id="KW-0413">Isomerase</keyword>
<dbReference type="PROSITE" id="PS01326">
    <property type="entry name" value="DAP_EPIMERASE"/>
    <property type="match status" value="1"/>
</dbReference>
<evidence type="ECO:0000256" key="1">
    <source>
        <dbReference type="ARBA" id="ARBA00005196"/>
    </source>
</evidence>
<dbReference type="SUPFAM" id="SSF54506">
    <property type="entry name" value="Diaminopimelate epimerase-like"/>
    <property type="match status" value="1"/>
</dbReference>
<feature type="binding site" evidence="9">
    <location>
        <position position="159"/>
    </location>
    <ligand>
        <name>substrate</name>
    </ligand>
</feature>
<evidence type="ECO:0000313" key="12">
    <source>
        <dbReference type="Proteomes" id="UP000199107"/>
    </source>
</evidence>
<feature type="binding site" evidence="9">
    <location>
        <position position="13"/>
    </location>
    <ligand>
        <name>substrate</name>
    </ligand>
</feature>
<evidence type="ECO:0000256" key="2">
    <source>
        <dbReference type="ARBA" id="ARBA00010219"/>
    </source>
</evidence>
<feature type="site" description="Could be important to modulate the pK values of the two catalytic cysteine residues" evidence="9">
    <location>
        <position position="161"/>
    </location>
</feature>
<dbReference type="PANTHER" id="PTHR31689">
    <property type="entry name" value="DIAMINOPIMELATE EPIMERASE, CHLOROPLASTIC"/>
    <property type="match status" value="1"/>
</dbReference>
<sequence>MLLHFTKMHGLGNDFMVVDLVTQRARLRDEQIRQLGDRHLGIGFDQLLIVEPPNDPDMDFRYRIFNADGSEVENCGNGARCFARFVRDQRLTHKHEIHVETQGGPLTLVVENDGRVSVDMGAPRFAPAAIPFDAAEERLHYPLEVEGEQLQIGAVSMGNPHAVVRVDSVDAAPVARLGPAIERHPRFPQRVNAGFMQVVSPHEIRLRVFERGSGETLACGTGACAAVACGIRQGILESPVTVHLPGGTLSIEWPGNEASLIMTGPATRVFDGRVALT</sequence>
<keyword evidence="6 9" id="KW-0457">Lysine biosynthesis</keyword>